<keyword evidence="2" id="KW-1185">Reference proteome</keyword>
<dbReference type="RefSeq" id="WP_076724598.1">
    <property type="nucleotide sequence ID" value="NZ_JABWTC010000004.1"/>
</dbReference>
<proteinExistence type="predicted"/>
<accession>A0A1V2DRL2</accession>
<organism evidence="1 2">
    <name type="scientific">Marinobacter lutaoensis</name>
    <dbReference type="NCBI Taxonomy" id="135739"/>
    <lineage>
        <taxon>Bacteria</taxon>
        <taxon>Pseudomonadati</taxon>
        <taxon>Pseudomonadota</taxon>
        <taxon>Gammaproteobacteria</taxon>
        <taxon>Pseudomonadales</taxon>
        <taxon>Marinobacteraceae</taxon>
        <taxon>Marinobacter</taxon>
    </lineage>
</organism>
<dbReference type="EMBL" id="MSCW01000007">
    <property type="protein sequence ID" value="ONF43120.1"/>
    <property type="molecule type" value="Genomic_DNA"/>
</dbReference>
<dbReference type="STRING" id="135739.BTO32_10515"/>
<reference evidence="1 2" key="1">
    <citation type="submission" date="2016-12" db="EMBL/GenBank/DDBJ databases">
        <title>Marinobacter lutaoensis whole genome sequencing.</title>
        <authorList>
            <person name="Verma A."/>
            <person name="Krishnamurthi S."/>
        </authorList>
    </citation>
    <scope>NUCLEOTIDE SEQUENCE [LARGE SCALE GENOMIC DNA]</scope>
    <source>
        <strain evidence="1 2">T5054</strain>
    </source>
</reference>
<evidence type="ECO:0000313" key="1">
    <source>
        <dbReference type="EMBL" id="ONF43120.1"/>
    </source>
</evidence>
<evidence type="ECO:0008006" key="3">
    <source>
        <dbReference type="Google" id="ProtNLM"/>
    </source>
</evidence>
<dbReference type="Proteomes" id="UP000189339">
    <property type="component" value="Unassembled WGS sequence"/>
</dbReference>
<dbReference type="InterPro" id="IPR019639">
    <property type="entry name" value="DUF2505"/>
</dbReference>
<dbReference type="OrthoDB" id="6194561at2"/>
<dbReference type="AlphaFoldDB" id="A0A1V2DRL2"/>
<dbReference type="Pfam" id="PF10698">
    <property type="entry name" value="DUF2505"/>
    <property type="match status" value="1"/>
</dbReference>
<name>A0A1V2DRL2_9GAMM</name>
<evidence type="ECO:0000313" key="2">
    <source>
        <dbReference type="Proteomes" id="UP000189339"/>
    </source>
</evidence>
<protein>
    <recommendedName>
        <fullName evidence="3">DUF2505 domain-containing protein</fullName>
    </recommendedName>
</protein>
<comment type="caution">
    <text evidence="1">The sequence shown here is derived from an EMBL/GenBank/DDBJ whole genome shotgun (WGS) entry which is preliminary data.</text>
</comment>
<sequence length="168" mass="19538">MEFEVTHAYEAPLEQLLEQFFDETLIREKNARLGARDVVVRELRREPASAKLVVEREVRASQEVPAILASFHREWNSVRQEEHWFRKNEDEWHCEFRVHLAGVPARMTGMMRLLRHGDGCRNQVSLRVRCDLPLIGRKIAGFLTQDSRLKIDLEHEVIKALTAGTAAR</sequence>
<gene>
    <name evidence="1" type="ORF">BTO32_10515</name>
</gene>